<accession>A0A2V2MXI9</accession>
<sequence>MRSITMVDTSKTVVMIIDRVENGYLILIPRDHPDEMIQFPQKYVGEFEEGDILELSIRKDESATREARDRISRMRERLMNR</sequence>
<comment type="caution">
    <text evidence="1">The sequence shown here is derived from an EMBL/GenBank/DDBJ whole genome shotgun (WGS) entry which is preliminary data.</text>
</comment>
<dbReference type="Pfam" id="PF11213">
    <property type="entry name" value="DUF3006"/>
    <property type="match status" value="1"/>
</dbReference>
<protein>
    <recommendedName>
        <fullName evidence="3">DUF3006 domain-containing protein</fullName>
    </recommendedName>
</protein>
<dbReference type="AlphaFoldDB" id="A0A2V2MXI9"/>
<evidence type="ECO:0000313" key="2">
    <source>
        <dbReference type="Proteomes" id="UP000245657"/>
    </source>
</evidence>
<keyword evidence="2" id="KW-1185">Reference proteome</keyword>
<dbReference type="Proteomes" id="UP000245657">
    <property type="component" value="Unassembled WGS sequence"/>
</dbReference>
<dbReference type="EMBL" id="QGMY01000009">
    <property type="protein sequence ID" value="PWR70995.1"/>
    <property type="molecule type" value="Genomic_DNA"/>
</dbReference>
<reference evidence="1 2" key="1">
    <citation type="submission" date="2018-05" db="EMBL/GenBank/DDBJ databases">
        <title>Draft genome of Methanospirillum lacunae Ki8-1.</title>
        <authorList>
            <person name="Dueholm M.S."/>
            <person name="Nielsen P.H."/>
            <person name="Bakmann L.F."/>
            <person name="Otzen D.E."/>
        </authorList>
    </citation>
    <scope>NUCLEOTIDE SEQUENCE [LARGE SCALE GENOMIC DNA]</scope>
    <source>
        <strain evidence="1 2">Ki8-1</strain>
    </source>
</reference>
<proteinExistence type="predicted"/>
<organism evidence="1 2">
    <name type="scientific">Methanospirillum lacunae</name>
    <dbReference type="NCBI Taxonomy" id="668570"/>
    <lineage>
        <taxon>Archaea</taxon>
        <taxon>Methanobacteriati</taxon>
        <taxon>Methanobacteriota</taxon>
        <taxon>Stenosarchaea group</taxon>
        <taxon>Methanomicrobia</taxon>
        <taxon>Methanomicrobiales</taxon>
        <taxon>Methanospirillaceae</taxon>
        <taxon>Methanospirillum</taxon>
    </lineage>
</organism>
<dbReference type="InterPro" id="IPR021377">
    <property type="entry name" value="DUF3006"/>
</dbReference>
<evidence type="ECO:0000313" key="1">
    <source>
        <dbReference type="EMBL" id="PWR70995.1"/>
    </source>
</evidence>
<evidence type="ECO:0008006" key="3">
    <source>
        <dbReference type="Google" id="ProtNLM"/>
    </source>
</evidence>
<name>A0A2V2MXI9_9EURY</name>
<gene>
    <name evidence="1" type="ORF">DK846_13535</name>
</gene>
<dbReference type="Gene3D" id="6.20.120.50">
    <property type="match status" value="1"/>
</dbReference>